<dbReference type="GO" id="GO:0004602">
    <property type="term" value="F:glutathione peroxidase activity"/>
    <property type="evidence" value="ECO:0007669"/>
    <property type="project" value="TreeGrafter"/>
</dbReference>
<keyword evidence="2" id="KW-0413">Isomerase</keyword>
<evidence type="ECO:0000259" key="1">
    <source>
        <dbReference type="Pfam" id="PF01323"/>
    </source>
</evidence>
<keyword evidence="3" id="KW-1185">Reference proteome</keyword>
<dbReference type="Gene3D" id="3.40.30.10">
    <property type="entry name" value="Glutaredoxin"/>
    <property type="match status" value="1"/>
</dbReference>
<feature type="domain" description="DSBA-like thioredoxin" evidence="1">
    <location>
        <begin position="6"/>
        <end position="118"/>
    </location>
</feature>
<accession>A0AAE3G860</accession>
<dbReference type="InterPro" id="IPR036249">
    <property type="entry name" value="Thioredoxin-like_sf"/>
</dbReference>
<dbReference type="InterPro" id="IPR051924">
    <property type="entry name" value="GST_Kappa/NadH"/>
</dbReference>
<dbReference type="GO" id="GO:0016853">
    <property type="term" value="F:isomerase activity"/>
    <property type="evidence" value="ECO:0007669"/>
    <property type="project" value="UniProtKB-KW"/>
</dbReference>
<dbReference type="EMBL" id="JALJXV010000017">
    <property type="protein sequence ID" value="MCP1677207.1"/>
    <property type="molecule type" value="Genomic_DNA"/>
</dbReference>
<dbReference type="GO" id="GO:0006749">
    <property type="term" value="P:glutathione metabolic process"/>
    <property type="evidence" value="ECO:0007669"/>
    <property type="project" value="TreeGrafter"/>
</dbReference>
<dbReference type="PANTHER" id="PTHR42943">
    <property type="entry name" value="GLUTATHIONE S-TRANSFERASE KAPPA"/>
    <property type="match status" value="1"/>
</dbReference>
<comment type="caution">
    <text evidence="2">The sequence shown here is derived from an EMBL/GenBank/DDBJ whole genome shotgun (WGS) entry which is preliminary data.</text>
</comment>
<gene>
    <name evidence="2" type="ORF">J2T57_004385</name>
</gene>
<protein>
    <submittedName>
        <fullName evidence="2">2-hydroxychromene-2-carboxylate isomerase</fullName>
    </submittedName>
</protein>
<evidence type="ECO:0000313" key="3">
    <source>
        <dbReference type="Proteomes" id="UP001205843"/>
    </source>
</evidence>
<dbReference type="AlphaFoldDB" id="A0AAE3G860"/>
<dbReference type="Pfam" id="PF01323">
    <property type="entry name" value="DSBA"/>
    <property type="match status" value="1"/>
</dbReference>
<dbReference type="Proteomes" id="UP001205843">
    <property type="component" value="Unassembled WGS sequence"/>
</dbReference>
<proteinExistence type="predicted"/>
<reference evidence="2" key="1">
    <citation type="submission" date="2022-03" db="EMBL/GenBank/DDBJ databases">
        <title>Genomic Encyclopedia of Type Strains, Phase III (KMG-III): the genomes of soil and plant-associated and newly described type strains.</title>
        <authorList>
            <person name="Whitman W."/>
        </authorList>
    </citation>
    <scope>NUCLEOTIDE SEQUENCE</scope>
    <source>
        <strain evidence="2">ANL 6-2</strain>
    </source>
</reference>
<dbReference type="SUPFAM" id="SSF52833">
    <property type="entry name" value="Thioredoxin-like"/>
    <property type="match status" value="1"/>
</dbReference>
<dbReference type="GO" id="GO:0004364">
    <property type="term" value="F:glutathione transferase activity"/>
    <property type="evidence" value="ECO:0007669"/>
    <property type="project" value="TreeGrafter"/>
</dbReference>
<evidence type="ECO:0000313" key="2">
    <source>
        <dbReference type="EMBL" id="MCP1677207.1"/>
    </source>
</evidence>
<sequence>MAQQRLEFWFDFGSTYSYLSAMRIEHEASVRGIAIAWRPFMLGAVFQSLGWQGSPFTAQPAKGRYMWRDMARQCEKFGLTWTQPSNFPRRAVLPHRVALVAEDKPWVGEFCRAVMSRNFADDLELDVDFPQCSRHLRAI</sequence>
<dbReference type="PANTHER" id="PTHR42943:SF2">
    <property type="entry name" value="GLUTATHIONE S-TRANSFERASE KAPPA 1"/>
    <property type="match status" value="1"/>
</dbReference>
<organism evidence="2 3">
    <name type="scientific">Natronocella acetinitrilica</name>
    <dbReference type="NCBI Taxonomy" id="414046"/>
    <lineage>
        <taxon>Bacteria</taxon>
        <taxon>Pseudomonadati</taxon>
        <taxon>Pseudomonadota</taxon>
        <taxon>Gammaproteobacteria</taxon>
        <taxon>Chromatiales</taxon>
        <taxon>Ectothiorhodospiraceae</taxon>
        <taxon>Natronocella</taxon>
    </lineage>
</organism>
<dbReference type="RefSeq" id="WP_253485624.1">
    <property type="nucleotide sequence ID" value="NZ_JALJXV010000017.1"/>
</dbReference>
<name>A0AAE3G860_9GAMM</name>
<dbReference type="InterPro" id="IPR001853">
    <property type="entry name" value="DSBA-like_thioredoxin_dom"/>
</dbReference>